<organism evidence="17 18">
    <name type="scientific">Treponema bryantii</name>
    <dbReference type="NCBI Taxonomy" id="163"/>
    <lineage>
        <taxon>Bacteria</taxon>
        <taxon>Pseudomonadati</taxon>
        <taxon>Spirochaetota</taxon>
        <taxon>Spirochaetia</taxon>
        <taxon>Spirochaetales</taxon>
        <taxon>Treponemataceae</taxon>
        <taxon>Treponema</taxon>
    </lineage>
</organism>
<evidence type="ECO:0000256" key="10">
    <source>
        <dbReference type="ARBA" id="ARBA00033270"/>
    </source>
</evidence>
<dbReference type="Pfam" id="PF01098">
    <property type="entry name" value="FTSW_RODA_SPOVE"/>
    <property type="match status" value="1"/>
</dbReference>
<dbReference type="GO" id="GO:0051301">
    <property type="term" value="P:cell division"/>
    <property type="evidence" value="ECO:0007669"/>
    <property type="project" value="UniProtKB-KW"/>
</dbReference>
<comment type="catalytic activity">
    <reaction evidence="15">
        <text>[GlcNAc-(1-&gt;4)-Mur2Ac(oyl-L-Ala-gamma-D-Glu-L-Lys-D-Ala-D-Ala)](n)-di-trans,octa-cis-undecaprenyl diphosphate + beta-D-GlcNAc-(1-&gt;4)-Mur2Ac(oyl-L-Ala-gamma-D-Glu-L-Lys-D-Ala-D-Ala)-di-trans,octa-cis-undecaprenyl diphosphate = [GlcNAc-(1-&gt;4)-Mur2Ac(oyl-L-Ala-gamma-D-Glu-L-Lys-D-Ala-D-Ala)](n+1)-di-trans,octa-cis-undecaprenyl diphosphate + di-trans,octa-cis-undecaprenyl diphosphate + H(+)</text>
        <dbReference type="Rhea" id="RHEA:23708"/>
        <dbReference type="Rhea" id="RHEA-COMP:9602"/>
        <dbReference type="Rhea" id="RHEA-COMP:9603"/>
        <dbReference type="ChEBI" id="CHEBI:15378"/>
        <dbReference type="ChEBI" id="CHEBI:58405"/>
        <dbReference type="ChEBI" id="CHEBI:60033"/>
        <dbReference type="ChEBI" id="CHEBI:78435"/>
        <dbReference type="EC" id="2.4.99.28"/>
    </reaction>
</comment>
<dbReference type="GO" id="GO:0032153">
    <property type="term" value="C:cell division site"/>
    <property type="evidence" value="ECO:0007669"/>
    <property type="project" value="TreeGrafter"/>
</dbReference>
<dbReference type="EC" id="2.4.99.28" evidence="14"/>
<evidence type="ECO:0000256" key="9">
    <source>
        <dbReference type="ARBA" id="ARBA00032370"/>
    </source>
</evidence>
<sequence>MNQFTFYANKPSQNYNKVDIWLLASILLLWGLGIFTLYVCSQNFAIRAFGDALYFVKRQLLCSAVGFVLFAGFLITDMKYIRKMVSVIVIVSLVLCFLTFIPGISIIKNGARRWIKLPGNFTFQPSELVKFAIVVFLANYFDKQDKLLNPDDKTVFPCVIALIVFAGVVFMQKDFSSGVFITLIGILLFFVSGAKLVWIFPFALIAIPAAFLMITLNPYRLQRLIGWISPDQYSSSINYQSINAKRAISAGGVWGSGIGAGLSKINSIPEVQADYIFAGWAEAMGYIGVVLYFVLLVFFAYRGYKAALSNPDKFSALSAFGCVSVIVLQSIVNTMVVCGVLPSTGINLPFFSLGGSSIIVTLAMCGFILNASRCEKIDEKVTENDEINIESLSYL</sequence>
<evidence type="ECO:0000256" key="8">
    <source>
        <dbReference type="ARBA" id="ARBA00023136"/>
    </source>
</evidence>
<keyword evidence="5" id="KW-0133">Cell shape</keyword>
<protein>
    <recommendedName>
        <fullName evidence="12">Probable peptidoglycan glycosyltransferase FtsW</fullName>
        <ecNumber evidence="14">2.4.99.28</ecNumber>
    </recommendedName>
    <alternativeName>
        <fullName evidence="13">Cell division protein FtsW</fullName>
    </alternativeName>
    <alternativeName>
        <fullName evidence="10">Cell wall polymerase</fullName>
    </alternativeName>
    <alternativeName>
        <fullName evidence="9">Peptidoglycan polymerase</fullName>
    </alternativeName>
</protein>
<dbReference type="EMBL" id="FORI01000008">
    <property type="protein sequence ID" value="SFI91467.1"/>
    <property type="molecule type" value="Genomic_DNA"/>
</dbReference>
<evidence type="ECO:0000256" key="14">
    <source>
        <dbReference type="ARBA" id="ARBA00044770"/>
    </source>
</evidence>
<evidence type="ECO:0000256" key="12">
    <source>
        <dbReference type="ARBA" id="ARBA00041185"/>
    </source>
</evidence>
<dbReference type="InterPro" id="IPR001182">
    <property type="entry name" value="FtsW/RodA"/>
</dbReference>
<name>A0A1I3M3G6_9SPIR</name>
<evidence type="ECO:0000256" key="2">
    <source>
        <dbReference type="ARBA" id="ARBA00022676"/>
    </source>
</evidence>
<keyword evidence="18" id="KW-1185">Reference proteome</keyword>
<dbReference type="OrthoDB" id="9768187at2"/>
<keyword evidence="4 16" id="KW-0812">Transmembrane</keyword>
<dbReference type="GO" id="GO:0005886">
    <property type="term" value="C:plasma membrane"/>
    <property type="evidence" value="ECO:0007669"/>
    <property type="project" value="TreeGrafter"/>
</dbReference>
<keyword evidence="8 16" id="KW-0472">Membrane</keyword>
<comment type="similarity">
    <text evidence="11">Belongs to the SEDS family. FtsW subfamily.</text>
</comment>
<dbReference type="GO" id="GO:0009252">
    <property type="term" value="P:peptidoglycan biosynthetic process"/>
    <property type="evidence" value="ECO:0007669"/>
    <property type="project" value="UniProtKB-KW"/>
</dbReference>
<feature type="transmembrane region" description="Helical" evidence="16">
    <location>
        <begin position="119"/>
        <end position="141"/>
    </location>
</feature>
<evidence type="ECO:0000313" key="18">
    <source>
        <dbReference type="Proteomes" id="UP000182737"/>
    </source>
</evidence>
<feature type="transmembrane region" description="Helical" evidence="16">
    <location>
        <begin position="348"/>
        <end position="369"/>
    </location>
</feature>
<keyword evidence="3" id="KW-0808">Transferase</keyword>
<evidence type="ECO:0000256" key="1">
    <source>
        <dbReference type="ARBA" id="ARBA00004141"/>
    </source>
</evidence>
<dbReference type="GO" id="GO:0015648">
    <property type="term" value="F:lipid-linked peptidoglycan transporter activity"/>
    <property type="evidence" value="ECO:0007669"/>
    <property type="project" value="TreeGrafter"/>
</dbReference>
<evidence type="ECO:0000256" key="4">
    <source>
        <dbReference type="ARBA" id="ARBA00022692"/>
    </source>
</evidence>
<dbReference type="GO" id="GO:0008955">
    <property type="term" value="F:peptidoglycan glycosyltransferase activity"/>
    <property type="evidence" value="ECO:0007669"/>
    <property type="project" value="UniProtKB-EC"/>
</dbReference>
<evidence type="ECO:0000256" key="7">
    <source>
        <dbReference type="ARBA" id="ARBA00022989"/>
    </source>
</evidence>
<feature type="transmembrane region" description="Helical" evidence="16">
    <location>
        <begin position="183"/>
        <end position="214"/>
    </location>
</feature>
<reference evidence="18" key="1">
    <citation type="submission" date="2016-10" db="EMBL/GenBank/DDBJ databases">
        <authorList>
            <person name="Varghese N."/>
            <person name="Submissions S."/>
        </authorList>
    </citation>
    <scope>NUCLEOTIDE SEQUENCE [LARGE SCALE GENOMIC DNA]</scope>
    <source>
        <strain evidence="18">XBD1002</strain>
    </source>
</reference>
<keyword evidence="17" id="KW-0131">Cell cycle</keyword>
<evidence type="ECO:0000313" key="17">
    <source>
        <dbReference type="EMBL" id="SFI91467.1"/>
    </source>
</evidence>
<dbReference type="PANTHER" id="PTHR30474">
    <property type="entry name" value="CELL CYCLE PROTEIN"/>
    <property type="match status" value="1"/>
</dbReference>
<dbReference type="AlphaFoldDB" id="A0A1I3M3G6"/>
<evidence type="ECO:0000256" key="15">
    <source>
        <dbReference type="ARBA" id="ARBA00049902"/>
    </source>
</evidence>
<dbReference type="PANTHER" id="PTHR30474:SF2">
    <property type="entry name" value="PEPTIDOGLYCAN GLYCOSYLTRANSFERASE FTSW-RELATED"/>
    <property type="match status" value="1"/>
</dbReference>
<evidence type="ECO:0000256" key="6">
    <source>
        <dbReference type="ARBA" id="ARBA00022984"/>
    </source>
</evidence>
<evidence type="ECO:0000256" key="16">
    <source>
        <dbReference type="SAM" id="Phobius"/>
    </source>
</evidence>
<keyword evidence="2" id="KW-0328">Glycosyltransferase</keyword>
<dbReference type="Proteomes" id="UP000182737">
    <property type="component" value="Unassembled WGS sequence"/>
</dbReference>
<keyword evidence="7 16" id="KW-1133">Transmembrane helix</keyword>
<evidence type="ECO:0000256" key="3">
    <source>
        <dbReference type="ARBA" id="ARBA00022679"/>
    </source>
</evidence>
<feature type="transmembrane region" description="Helical" evidence="16">
    <location>
        <begin position="87"/>
        <end position="107"/>
    </location>
</feature>
<keyword evidence="6" id="KW-0573">Peptidoglycan synthesis</keyword>
<evidence type="ECO:0000256" key="13">
    <source>
        <dbReference type="ARBA" id="ARBA00041418"/>
    </source>
</evidence>
<feature type="transmembrane region" description="Helical" evidence="16">
    <location>
        <begin position="316"/>
        <end position="342"/>
    </location>
</feature>
<gene>
    <name evidence="17" type="ORF">SAMN04487775_10825</name>
</gene>
<dbReference type="GO" id="GO:0008360">
    <property type="term" value="P:regulation of cell shape"/>
    <property type="evidence" value="ECO:0007669"/>
    <property type="project" value="UniProtKB-KW"/>
</dbReference>
<feature type="transmembrane region" description="Helical" evidence="16">
    <location>
        <begin position="153"/>
        <end position="171"/>
    </location>
</feature>
<accession>A0A1I3M3G6</accession>
<keyword evidence="17" id="KW-0132">Cell division</keyword>
<comment type="subcellular location">
    <subcellularLocation>
        <location evidence="1">Membrane</location>
        <topology evidence="1">Multi-pass membrane protein</topology>
    </subcellularLocation>
</comment>
<feature type="transmembrane region" description="Helical" evidence="16">
    <location>
        <begin position="20"/>
        <end position="40"/>
    </location>
</feature>
<evidence type="ECO:0000256" key="11">
    <source>
        <dbReference type="ARBA" id="ARBA00038053"/>
    </source>
</evidence>
<feature type="transmembrane region" description="Helical" evidence="16">
    <location>
        <begin position="60"/>
        <end position="81"/>
    </location>
</feature>
<feature type="transmembrane region" description="Helical" evidence="16">
    <location>
        <begin position="283"/>
        <end position="304"/>
    </location>
</feature>
<dbReference type="RefSeq" id="WP_074932582.1">
    <property type="nucleotide sequence ID" value="NZ_FORI01000008.1"/>
</dbReference>
<proteinExistence type="inferred from homology"/>
<evidence type="ECO:0000256" key="5">
    <source>
        <dbReference type="ARBA" id="ARBA00022960"/>
    </source>
</evidence>